<reference evidence="1 2" key="2">
    <citation type="submission" date="2016-08" db="EMBL/GenBank/DDBJ databases">
        <title>Pervasive Adenine N6-methylation of Active Genes in Fungi.</title>
        <authorList>
            <consortium name="DOE Joint Genome Institute"/>
            <person name="Mondo S.J."/>
            <person name="Dannebaum R.O."/>
            <person name="Kuo R.C."/>
            <person name="Labutti K."/>
            <person name="Haridas S."/>
            <person name="Kuo A."/>
            <person name="Salamov A."/>
            <person name="Ahrendt S.R."/>
            <person name="Lipzen A."/>
            <person name="Sullivan W."/>
            <person name="Andreopoulos W.B."/>
            <person name="Clum A."/>
            <person name="Lindquist E."/>
            <person name="Daum C."/>
            <person name="Ramamoorthy G.K."/>
            <person name="Gryganskyi A."/>
            <person name="Culley D."/>
            <person name="Magnuson J.K."/>
            <person name="James T.Y."/>
            <person name="O'Malley M.A."/>
            <person name="Stajich J.E."/>
            <person name="Spatafora J.W."/>
            <person name="Visel A."/>
            <person name="Grigoriev I.V."/>
        </authorList>
    </citation>
    <scope>NUCLEOTIDE SEQUENCE [LARGE SCALE GENOMIC DNA]</scope>
    <source>
        <strain evidence="1 2">S4</strain>
    </source>
</reference>
<gene>
    <name evidence="1" type="ORF">BCR32DRAFT_249479</name>
</gene>
<protein>
    <submittedName>
        <fullName evidence="1">Uncharacterized protein</fullName>
    </submittedName>
</protein>
<comment type="caution">
    <text evidence="1">The sequence shown here is derived from an EMBL/GenBank/DDBJ whole genome shotgun (WGS) entry which is preliminary data.</text>
</comment>
<accession>A0A1Y1WPU2</accession>
<evidence type="ECO:0000313" key="1">
    <source>
        <dbReference type="EMBL" id="ORX75557.1"/>
    </source>
</evidence>
<keyword evidence="2" id="KW-1185">Reference proteome</keyword>
<sequence length="269" mass="31136">MYYNKIRNLLLITLFINKVFCSYFLIKDSSKRTYYMFTKNDNYYICTGLDTRIPGNCIAYAGGYTCSDGAELITGCVDQDGEDYKNRKFGSVFDATDPFRCDFLDKIFGSGNCKPHKTNLKTDQCFNTPASSNRKTINVNLNGSYEYVTHKNGYYLTKYGWCKNKEVEKPKQQSEPTPSCTSYKCKRCLRKLPKVIFKSKSNGWETSLSSSILNKYCSHSNCQKAYDDENGKCKNRESYWKSCKNDILSELKSYYKNEFKVLSETENYC</sequence>
<dbReference type="Proteomes" id="UP000193944">
    <property type="component" value="Unassembled WGS sequence"/>
</dbReference>
<dbReference type="EMBL" id="MCFG01000350">
    <property type="protein sequence ID" value="ORX75557.1"/>
    <property type="molecule type" value="Genomic_DNA"/>
</dbReference>
<proteinExistence type="predicted"/>
<dbReference type="AlphaFoldDB" id="A0A1Y1WPU2"/>
<dbReference type="OrthoDB" id="2170713at2759"/>
<organism evidence="1 2">
    <name type="scientific">Anaeromyces robustus</name>
    <dbReference type="NCBI Taxonomy" id="1754192"/>
    <lineage>
        <taxon>Eukaryota</taxon>
        <taxon>Fungi</taxon>
        <taxon>Fungi incertae sedis</taxon>
        <taxon>Chytridiomycota</taxon>
        <taxon>Chytridiomycota incertae sedis</taxon>
        <taxon>Neocallimastigomycetes</taxon>
        <taxon>Neocallimastigales</taxon>
        <taxon>Neocallimastigaceae</taxon>
        <taxon>Anaeromyces</taxon>
    </lineage>
</organism>
<reference evidence="1 2" key="1">
    <citation type="submission" date="2016-08" db="EMBL/GenBank/DDBJ databases">
        <title>A Parts List for Fungal Cellulosomes Revealed by Comparative Genomics.</title>
        <authorList>
            <consortium name="DOE Joint Genome Institute"/>
            <person name="Haitjema C.H."/>
            <person name="Gilmore S.P."/>
            <person name="Henske J.K."/>
            <person name="Solomon K.V."/>
            <person name="De Groot R."/>
            <person name="Kuo A."/>
            <person name="Mondo S.J."/>
            <person name="Salamov A.A."/>
            <person name="Labutti K."/>
            <person name="Zhao Z."/>
            <person name="Chiniquy J."/>
            <person name="Barry K."/>
            <person name="Brewer H.M."/>
            <person name="Purvine S.O."/>
            <person name="Wright A.T."/>
            <person name="Boxma B."/>
            <person name="Van Alen T."/>
            <person name="Hackstein J.H."/>
            <person name="Baker S.E."/>
            <person name="Grigoriev I.V."/>
            <person name="O'Malley M.A."/>
        </authorList>
    </citation>
    <scope>NUCLEOTIDE SEQUENCE [LARGE SCALE GENOMIC DNA]</scope>
    <source>
        <strain evidence="1 2">S4</strain>
    </source>
</reference>
<name>A0A1Y1WPU2_9FUNG</name>
<evidence type="ECO:0000313" key="2">
    <source>
        <dbReference type="Proteomes" id="UP000193944"/>
    </source>
</evidence>